<evidence type="ECO:0000259" key="1">
    <source>
        <dbReference type="Pfam" id="PF20415"/>
    </source>
</evidence>
<dbReference type="Proteomes" id="UP000054248">
    <property type="component" value="Unassembled WGS sequence"/>
</dbReference>
<reference evidence="2 3" key="1">
    <citation type="submission" date="2014-04" db="EMBL/GenBank/DDBJ databases">
        <authorList>
            <consortium name="DOE Joint Genome Institute"/>
            <person name="Kuo A."/>
            <person name="Girlanda M."/>
            <person name="Perotto S."/>
            <person name="Kohler A."/>
            <person name="Nagy L.G."/>
            <person name="Floudas D."/>
            <person name="Copeland A."/>
            <person name="Barry K.W."/>
            <person name="Cichocki N."/>
            <person name="Veneault-Fourrey C."/>
            <person name="LaButti K."/>
            <person name="Lindquist E.A."/>
            <person name="Lipzen A."/>
            <person name="Lundell T."/>
            <person name="Morin E."/>
            <person name="Murat C."/>
            <person name="Sun H."/>
            <person name="Tunlid A."/>
            <person name="Henrissat B."/>
            <person name="Grigoriev I.V."/>
            <person name="Hibbett D.S."/>
            <person name="Martin F."/>
            <person name="Nordberg H.P."/>
            <person name="Cantor M.N."/>
            <person name="Hua S.X."/>
        </authorList>
    </citation>
    <scope>NUCLEOTIDE SEQUENCE [LARGE SCALE GENOMIC DNA]</scope>
    <source>
        <strain evidence="2 3">MUT 4182</strain>
    </source>
</reference>
<dbReference type="AlphaFoldDB" id="A0A0C3LW11"/>
<keyword evidence="3" id="KW-1185">Reference proteome</keyword>
<evidence type="ECO:0000313" key="2">
    <source>
        <dbReference type="EMBL" id="KIO25577.1"/>
    </source>
</evidence>
<dbReference type="EMBL" id="KN823039">
    <property type="protein sequence ID" value="KIO25577.1"/>
    <property type="molecule type" value="Genomic_DNA"/>
</dbReference>
<name>A0A0C3LW11_9AGAM</name>
<sequence>MEIHPLLRPIAETRDSSDPFLVFDVLFPPNTIHVSNEPPRKSWSKGRKDPATFPRLKLLRLVTRFTPWVIQVTTDSAAGITVSDVINAIHDHFRVNASEDDDWNRTDPGTQSEILMAYKWNRSTEMGAPGGIMPDALLRGDFMMERTMFAGLKLADKELCEKRMDVADFPATFELLLHTR</sequence>
<organism evidence="2 3">
    <name type="scientific">Tulasnella calospora MUT 4182</name>
    <dbReference type="NCBI Taxonomy" id="1051891"/>
    <lineage>
        <taxon>Eukaryota</taxon>
        <taxon>Fungi</taxon>
        <taxon>Dikarya</taxon>
        <taxon>Basidiomycota</taxon>
        <taxon>Agaricomycotina</taxon>
        <taxon>Agaricomycetes</taxon>
        <taxon>Cantharellales</taxon>
        <taxon>Tulasnellaceae</taxon>
        <taxon>Tulasnella</taxon>
    </lineage>
</organism>
<protein>
    <recommendedName>
        <fullName evidence="1">DUF6699 domain-containing protein</fullName>
    </recommendedName>
</protein>
<gene>
    <name evidence="2" type="ORF">M407DRAFT_208914</name>
</gene>
<accession>A0A0C3LW11</accession>
<dbReference type="InterPro" id="IPR046522">
    <property type="entry name" value="DUF6699"/>
</dbReference>
<dbReference type="Pfam" id="PF20415">
    <property type="entry name" value="DUF6699"/>
    <property type="match status" value="1"/>
</dbReference>
<dbReference type="STRING" id="1051891.A0A0C3LW11"/>
<evidence type="ECO:0000313" key="3">
    <source>
        <dbReference type="Proteomes" id="UP000054248"/>
    </source>
</evidence>
<reference evidence="3" key="2">
    <citation type="submission" date="2015-01" db="EMBL/GenBank/DDBJ databases">
        <title>Evolutionary Origins and Diversification of the Mycorrhizal Mutualists.</title>
        <authorList>
            <consortium name="DOE Joint Genome Institute"/>
            <consortium name="Mycorrhizal Genomics Consortium"/>
            <person name="Kohler A."/>
            <person name="Kuo A."/>
            <person name="Nagy L.G."/>
            <person name="Floudas D."/>
            <person name="Copeland A."/>
            <person name="Barry K.W."/>
            <person name="Cichocki N."/>
            <person name="Veneault-Fourrey C."/>
            <person name="LaButti K."/>
            <person name="Lindquist E.A."/>
            <person name="Lipzen A."/>
            <person name="Lundell T."/>
            <person name="Morin E."/>
            <person name="Murat C."/>
            <person name="Riley R."/>
            <person name="Ohm R."/>
            <person name="Sun H."/>
            <person name="Tunlid A."/>
            <person name="Henrissat B."/>
            <person name="Grigoriev I.V."/>
            <person name="Hibbett D.S."/>
            <person name="Martin F."/>
        </authorList>
    </citation>
    <scope>NUCLEOTIDE SEQUENCE [LARGE SCALE GENOMIC DNA]</scope>
    <source>
        <strain evidence="3">MUT 4182</strain>
    </source>
</reference>
<dbReference type="HOGENOM" id="CLU_1497309_0_0_1"/>
<feature type="domain" description="DUF6699" evidence="1">
    <location>
        <begin position="21"/>
        <end position="154"/>
    </location>
</feature>
<proteinExistence type="predicted"/>
<dbReference type="OrthoDB" id="3352225at2759"/>